<dbReference type="InterPro" id="IPR002347">
    <property type="entry name" value="SDR_fam"/>
</dbReference>
<evidence type="ECO:0000313" key="4">
    <source>
        <dbReference type="EMBL" id="KAK7867217.1"/>
    </source>
</evidence>
<dbReference type="PANTHER" id="PTHR44229">
    <property type="entry name" value="15-HYDROXYPROSTAGLANDIN DEHYDROGENASE [NAD(+)]"/>
    <property type="match status" value="1"/>
</dbReference>
<accession>A0AAN9VRR4</accession>
<evidence type="ECO:0000313" key="5">
    <source>
        <dbReference type="Proteomes" id="UP001378592"/>
    </source>
</evidence>
<dbReference type="Gene3D" id="3.40.50.720">
    <property type="entry name" value="NAD(P)-binding Rossmann-like Domain"/>
    <property type="match status" value="1"/>
</dbReference>
<dbReference type="GO" id="GO:0016616">
    <property type="term" value="F:oxidoreductase activity, acting on the CH-OH group of donors, NAD or NADP as acceptor"/>
    <property type="evidence" value="ECO:0007669"/>
    <property type="project" value="TreeGrafter"/>
</dbReference>
<dbReference type="AlphaFoldDB" id="A0AAN9VRR4"/>
<comment type="caution">
    <text evidence="4">The sequence shown here is derived from an EMBL/GenBank/DDBJ whole genome shotgun (WGS) entry which is preliminary data.</text>
</comment>
<dbReference type="EMBL" id="JAZDUA010000125">
    <property type="protein sequence ID" value="KAK7867217.1"/>
    <property type="molecule type" value="Genomic_DNA"/>
</dbReference>
<organism evidence="4 5">
    <name type="scientific">Gryllus longicercus</name>
    <dbReference type="NCBI Taxonomy" id="2509291"/>
    <lineage>
        <taxon>Eukaryota</taxon>
        <taxon>Metazoa</taxon>
        <taxon>Ecdysozoa</taxon>
        <taxon>Arthropoda</taxon>
        <taxon>Hexapoda</taxon>
        <taxon>Insecta</taxon>
        <taxon>Pterygota</taxon>
        <taxon>Neoptera</taxon>
        <taxon>Polyneoptera</taxon>
        <taxon>Orthoptera</taxon>
        <taxon>Ensifera</taxon>
        <taxon>Gryllidea</taxon>
        <taxon>Grylloidea</taxon>
        <taxon>Gryllidae</taxon>
        <taxon>Gryllinae</taxon>
        <taxon>Gryllus</taxon>
    </lineage>
</organism>
<reference evidence="4 5" key="1">
    <citation type="submission" date="2024-03" db="EMBL/GenBank/DDBJ databases">
        <title>The genome assembly and annotation of the cricket Gryllus longicercus Weissman &amp; Gray.</title>
        <authorList>
            <person name="Szrajer S."/>
            <person name="Gray D."/>
            <person name="Ylla G."/>
        </authorList>
    </citation>
    <scope>NUCLEOTIDE SEQUENCE [LARGE SCALE GENOMIC DNA]</scope>
    <source>
        <strain evidence="4">DAG 2021-001</strain>
        <tissue evidence="4">Whole body minus gut</tissue>
    </source>
</reference>
<evidence type="ECO:0000256" key="3">
    <source>
        <dbReference type="RuleBase" id="RU000363"/>
    </source>
</evidence>
<sequence length="276" mass="30282">MEPSGKVAIITGGTNGIGISVAYELLRAGALAVICVGCGCVDETGAIQALRDKFGKKRARYFQADVNYKRDLENLFQNAISSYRKIDILFNNAGVRNDSDWEVCVDTNIGSAIRGSLMALSCMGQGRSPSGYGGLVVNCASTLAFDRSPSCPAFCASHHAIVCLSQCLGDPFHSQHNRLRVVTLCPGATYTDMSANDPKRQHGLGFCEDPQKLTEKDKFQSAYAVGRAFMYLVRYGQSGRHYVIEGAQMTEVTLPPRYEFCMPLCRYRKKRLFGLL</sequence>
<protein>
    <recommendedName>
        <fullName evidence="6">Alcohol dehydrogenase</fullName>
    </recommendedName>
</protein>
<dbReference type="Proteomes" id="UP001378592">
    <property type="component" value="Unassembled WGS sequence"/>
</dbReference>
<dbReference type="SUPFAM" id="SSF51735">
    <property type="entry name" value="NAD(P)-binding Rossmann-fold domains"/>
    <property type="match status" value="1"/>
</dbReference>
<dbReference type="PRINTS" id="PR00081">
    <property type="entry name" value="GDHRDH"/>
</dbReference>
<keyword evidence="2" id="KW-0560">Oxidoreductase</keyword>
<gene>
    <name evidence="4" type="ORF">R5R35_008394</name>
</gene>
<evidence type="ECO:0000256" key="1">
    <source>
        <dbReference type="ARBA" id="ARBA00006484"/>
    </source>
</evidence>
<keyword evidence="5" id="KW-1185">Reference proteome</keyword>
<evidence type="ECO:0000256" key="2">
    <source>
        <dbReference type="ARBA" id="ARBA00023002"/>
    </source>
</evidence>
<dbReference type="PANTHER" id="PTHR44229:SF8">
    <property type="entry name" value="ALCOHOL DEHYDROGENASE-RELATED"/>
    <property type="match status" value="1"/>
</dbReference>
<name>A0AAN9VRR4_9ORTH</name>
<dbReference type="PRINTS" id="PR00080">
    <property type="entry name" value="SDRFAMILY"/>
</dbReference>
<dbReference type="InterPro" id="IPR036291">
    <property type="entry name" value="NAD(P)-bd_dom_sf"/>
</dbReference>
<dbReference type="GO" id="GO:0005737">
    <property type="term" value="C:cytoplasm"/>
    <property type="evidence" value="ECO:0007669"/>
    <property type="project" value="TreeGrafter"/>
</dbReference>
<proteinExistence type="inferred from homology"/>
<dbReference type="Pfam" id="PF00106">
    <property type="entry name" value="adh_short"/>
    <property type="match status" value="1"/>
</dbReference>
<comment type="similarity">
    <text evidence="1 3">Belongs to the short-chain dehydrogenases/reductases (SDR) family.</text>
</comment>
<evidence type="ECO:0008006" key="6">
    <source>
        <dbReference type="Google" id="ProtNLM"/>
    </source>
</evidence>